<evidence type="ECO:0000256" key="1">
    <source>
        <dbReference type="SAM" id="MobiDB-lite"/>
    </source>
</evidence>
<keyword evidence="3" id="KW-1185">Reference proteome</keyword>
<dbReference type="AlphaFoldDB" id="G8Y295"/>
<dbReference type="Proteomes" id="UP000005222">
    <property type="component" value="Chromosome M"/>
</dbReference>
<feature type="region of interest" description="Disordered" evidence="1">
    <location>
        <begin position="1"/>
        <end position="21"/>
    </location>
</feature>
<dbReference type="EMBL" id="FO082047">
    <property type="protein sequence ID" value="CCE85906.1"/>
    <property type="molecule type" value="Genomic_DNA"/>
</dbReference>
<gene>
    <name evidence="2" type="primary">Piso0_005545</name>
    <name evidence="2" type="ORF">GNLVRS01_PISO0M17018g</name>
</gene>
<name>G8Y295_PICSO</name>
<evidence type="ECO:0000313" key="2">
    <source>
        <dbReference type="EMBL" id="CCE85906.1"/>
    </source>
</evidence>
<dbReference type="InParanoid" id="G8Y295"/>
<feature type="region of interest" description="Disordered" evidence="1">
    <location>
        <begin position="43"/>
        <end position="81"/>
    </location>
</feature>
<sequence length="135" mass="14407">MPRRSTRPECRVMRDTSTATSHKIPFSCSRWLRCARVEPSEGARTCVARKPAGEPDSRGSKTAPTPVPTRPQNGAAAKPTLSCSSPLYTSARSAIQSLFRGATRMSACNGLGIAAPARDDASIFMALSRLGQQTV</sequence>
<accession>G8Y295</accession>
<organism evidence="2 3">
    <name type="scientific">Pichia sorbitophila (strain ATCC MYA-4447 / BCRC 22081 / CBS 7064 / NBRC 10061 / NRRL Y-12695)</name>
    <name type="common">Hybrid yeast</name>
    <dbReference type="NCBI Taxonomy" id="559304"/>
    <lineage>
        <taxon>Eukaryota</taxon>
        <taxon>Fungi</taxon>
        <taxon>Dikarya</taxon>
        <taxon>Ascomycota</taxon>
        <taxon>Saccharomycotina</taxon>
        <taxon>Pichiomycetes</taxon>
        <taxon>Debaryomycetaceae</taxon>
        <taxon>Millerozyma</taxon>
    </lineage>
</organism>
<proteinExistence type="predicted"/>
<evidence type="ECO:0000313" key="3">
    <source>
        <dbReference type="Proteomes" id="UP000005222"/>
    </source>
</evidence>
<feature type="compositionally biased region" description="Basic and acidic residues" evidence="1">
    <location>
        <begin position="1"/>
        <end position="14"/>
    </location>
</feature>
<reference evidence="2 3" key="1">
    <citation type="journal article" date="2012" name="G3 (Bethesda)">
        <title>Pichia sorbitophila, an interspecies yeast hybrid reveals early steps of genome resolution following polyploidization.</title>
        <authorList>
            <person name="Leh Louis V."/>
            <person name="Despons L."/>
            <person name="Friedrich A."/>
            <person name="Martin T."/>
            <person name="Durrens P."/>
            <person name="Casaregola S."/>
            <person name="Neuveglise C."/>
            <person name="Fairhead C."/>
            <person name="Marck C."/>
            <person name="Cruz J.A."/>
            <person name="Straub M.L."/>
            <person name="Kugler V."/>
            <person name="Sacerdot C."/>
            <person name="Uzunov Z."/>
            <person name="Thierry A."/>
            <person name="Weiss S."/>
            <person name="Bleykasten C."/>
            <person name="De Montigny J."/>
            <person name="Jacques N."/>
            <person name="Jung P."/>
            <person name="Lemaire M."/>
            <person name="Mallet S."/>
            <person name="Morel G."/>
            <person name="Richard G.F."/>
            <person name="Sarkar A."/>
            <person name="Savel G."/>
            <person name="Schacherer J."/>
            <person name="Seret M.L."/>
            <person name="Talla E."/>
            <person name="Samson G."/>
            <person name="Jubin C."/>
            <person name="Poulain J."/>
            <person name="Vacherie B."/>
            <person name="Barbe V."/>
            <person name="Pelletier E."/>
            <person name="Sherman D.J."/>
            <person name="Westhof E."/>
            <person name="Weissenbach J."/>
            <person name="Baret P.V."/>
            <person name="Wincker P."/>
            <person name="Gaillardin C."/>
            <person name="Dujon B."/>
            <person name="Souciet J.L."/>
        </authorList>
    </citation>
    <scope>NUCLEOTIDE SEQUENCE [LARGE SCALE GENOMIC DNA]</scope>
    <source>
        <strain evidence="3">ATCC MYA-4447 / BCRC 22081 / CBS 7064 / NBRC 10061 / NRRL Y-12695</strain>
    </source>
</reference>
<dbReference type="HOGENOM" id="CLU_1886516_0_0_1"/>
<protein>
    <submittedName>
        <fullName evidence="2">Piso0_005545 protein</fullName>
    </submittedName>
</protein>